<dbReference type="InterPro" id="IPR037208">
    <property type="entry name" value="Spo0E-like_sf"/>
</dbReference>
<reference evidence="1 2" key="1">
    <citation type="submission" date="2019-07" db="EMBL/GenBank/DDBJ databases">
        <title>Genomic analysis of Lentibacillus sp. NKC851-2.</title>
        <authorList>
            <person name="Oh Y.J."/>
        </authorList>
    </citation>
    <scope>NUCLEOTIDE SEQUENCE [LARGE SCALE GENOMIC DNA]</scope>
    <source>
        <strain evidence="1 2">NKC851-2</strain>
    </source>
</reference>
<comment type="caution">
    <text evidence="1">The sequence shown here is derived from an EMBL/GenBank/DDBJ whole genome shotgun (WGS) entry which is preliminary data.</text>
</comment>
<gene>
    <name evidence="1" type="ORF">FH966_02630</name>
</gene>
<dbReference type="AlphaFoldDB" id="A0A549YMQ7"/>
<dbReference type="InterPro" id="IPR036638">
    <property type="entry name" value="HLH_DNA-bd_sf"/>
</dbReference>
<keyword evidence="2" id="KW-1185">Reference proteome</keyword>
<dbReference type="Pfam" id="PF09388">
    <property type="entry name" value="SpoOE-like"/>
    <property type="match status" value="1"/>
</dbReference>
<dbReference type="GO" id="GO:0046983">
    <property type="term" value="F:protein dimerization activity"/>
    <property type="evidence" value="ECO:0007669"/>
    <property type="project" value="InterPro"/>
</dbReference>
<evidence type="ECO:0000313" key="1">
    <source>
        <dbReference type="EMBL" id="TRM13168.1"/>
    </source>
</evidence>
<dbReference type="Gene3D" id="4.10.280.10">
    <property type="entry name" value="Helix-loop-helix DNA-binding domain"/>
    <property type="match status" value="1"/>
</dbReference>
<dbReference type="Proteomes" id="UP000319280">
    <property type="component" value="Unassembled WGS sequence"/>
</dbReference>
<dbReference type="GO" id="GO:0043937">
    <property type="term" value="P:regulation of sporulation"/>
    <property type="evidence" value="ECO:0007669"/>
    <property type="project" value="InterPro"/>
</dbReference>
<evidence type="ECO:0000313" key="2">
    <source>
        <dbReference type="Proteomes" id="UP000319280"/>
    </source>
</evidence>
<organism evidence="1 2">
    <name type="scientific">Lentibacillus cibarius</name>
    <dbReference type="NCBI Taxonomy" id="2583219"/>
    <lineage>
        <taxon>Bacteria</taxon>
        <taxon>Bacillati</taxon>
        <taxon>Bacillota</taxon>
        <taxon>Bacilli</taxon>
        <taxon>Bacillales</taxon>
        <taxon>Bacillaceae</taxon>
        <taxon>Lentibacillus</taxon>
    </lineage>
</organism>
<sequence>MMLKTAQEFGLGSEKTLKVSQELDELIVKHQRIQNLEGMMQHEDCFDCG</sequence>
<accession>A0A549YMQ7</accession>
<name>A0A549YMQ7_9BACI</name>
<dbReference type="EMBL" id="VJMZ01000001">
    <property type="protein sequence ID" value="TRM13168.1"/>
    <property type="molecule type" value="Genomic_DNA"/>
</dbReference>
<protein>
    <submittedName>
        <fullName evidence="1">Aspartyl-phosphate phosphatase Spo0E family protein</fullName>
    </submittedName>
</protein>
<proteinExistence type="predicted"/>
<dbReference type="SUPFAM" id="SSF140500">
    <property type="entry name" value="BAS1536-like"/>
    <property type="match status" value="1"/>
</dbReference>
<dbReference type="InterPro" id="IPR018540">
    <property type="entry name" value="Spo0E-like"/>
</dbReference>